<dbReference type="EMBL" id="JAGIQL010000134">
    <property type="protein sequence ID" value="MBP0460763.1"/>
    <property type="molecule type" value="Genomic_DNA"/>
</dbReference>
<accession>A0A940S001</accession>
<keyword evidence="2" id="KW-0732">Signal</keyword>
<feature type="non-terminal residue" evidence="3">
    <location>
        <position position="94"/>
    </location>
</feature>
<evidence type="ECO:0000256" key="1">
    <source>
        <dbReference type="SAM" id="MobiDB-lite"/>
    </source>
</evidence>
<dbReference type="PROSITE" id="PS51257">
    <property type="entry name" value="PROKAR_LIPOPROTEIN"/>
    <property type="match status" value="1"/>
</dbReference>
<evidence type="ECO:0000313" key="3">
    <source>
        <dbReference type="EMBL" id="MBP0460763.1"/>
    </source>
</evidence>
<protein>
    <recommendedName>
        <fullName evidence="5">Murein L,D-transpeptidase</fullName>
    </recommendedName>
</protein>
<reference evidence="3" key="1">
    <citation type="submission" date="2021-03" db="EMBL/GenBank/DDBJ databases">
        <title>Whole genome sequence of Streptomyces bomunensis MMS17-BM035.</title>
        <authorList>
            <person name="Lee J.H."/>
        </authorList>
    </citation>
    <scope>NUCLEOTIDE SEQUENCE</scope>
    <source>
        <strain evidence="3">MMS17-BM035</strain>
    </source>
</reference>
<proteinExistence type="predicted"/>
<gene>
    <name evidence="3" type="ORF">JFN87_25275</name>
</gene>
<feature type="compositionally biased region" description="Low complexity" evidence="1">
    <location>
        <begin position="37"/>
        <end position="54"/>
    </location>
</feature>
<dbReference type="Proteomes" id="UP000670475">
    <property type="component" value="Unassembled WGS sequence"/>
</dbReference>
<feature type="signal peptide" evidence="2">
    <location>
        <begin position="1"/>
        <end position="21"/>
    </location>
</feature>
<keyword evidence="4" id="KW-1185">Reference proteome</keyword>
<feature type="region of interest" description="Disordered" evidence="1">
    <location>
        <begin position="30"/>
        <end position="94"/>
    </location>
</feature>
<dbReference type="AlphaFoldDB" id="A0A940S001"/>
<sequence>MRRTTTTTMLLLGAASLAATAVTGCVSVAPDTTHATSSRPDAAAAGRRSSGARPQVVQAPASEALSMVRPTAPATPAPRPAAPDRKSSRLVFSL</sequence>
<evidence type="ECO:0000256" key="2">
    <source>
        <dbReference type="SAM" id="SignalP"/>
    </source>
</evidence>
<name>A0A940S001_9ACTN</name>
<evidence type="ECO:0000313" key="4">
    <source>
        <dbReference type="Proteomes" id="UP000670475"/>
    </source>
</evidence>
<feature type="chain" id="PRO_5039512374" description="Murein L,D-transpeptidase" evidence="2">
    <location>
        <begin position="22"/>
        <end position="94"/>
    </location>
</feature>
<organism evidence="3 4">
    <name type="scientific">Streptomyces montanisoli</name>
    <dbReference type="NCBI Taxonomy" id="2798581"/>
    <lineage>
        <taxon>Bacteria</taxon>
        <taxon>Bacillati</taxon>
        <taxon>Actinomycetota</taxon>
        <taxon>Actinomycetes</taxon>
        <taxon>Kitasatosporales</taxon>
        <taxon>Streptomycetaceae</taxon>
        <taxon>Streptomyces</taxon>
    </lineage>
</organism>
<comment type="caution">
    <text evidence="3">The sequence shown here is derived from an EMBL/GenBank/DDBJ whole genome shotgun (WGS) entry which is preliminary data.</text>
</comment>
<evidence type="ECO:0008006" key="5">
    <source>
        <dbReference type="Google" id="ProtNLM"/>
    </source>
</evidence>